<comment type="caution">
    <text evidence="5">The sequence shown here is derived from an EMBL/GenBank/DDBJ whole genome shotgun (WGS) entry which is preliminary data.</text>
</comment>
<dbReference type="PANTHER" id="PTHR30146:SF109">
    <property type="entry name" value="HTH-TYPE TRANSCRIPTIONAL REGULATOR GALS"/>
    <property type="match status" value="1"/>
</dbReference>
<dbReference type="Pfam" id="PF00356">
    <property type="entry name" value="LacI"/>
    <property type="match status" value="1"/>
</dbReference>
<dbReference type="Gene3D" id="1.10.260.40">
    <property type="entry name" value="lambda repressor-like DNA-binding domains"/>
    <property type="match status" value="1"/>
</dbReference>
<dbReference type="Gene3D" id="3.40.50.2300">
    <property type="match status" value="1"/>
</dbReference>
<dbReference type="PATRIC" id="fig|1423775.4.peg.1901"/>
<evidence type="ECO:0000256" key="2">
    <source>
        <dbReference type="ARBA" id="ARBA00023125"/>
    </source>
</evidence>
<dbReference type="STRING" id="1423775.FD03_GL001863"/>
<dbReference type="InterPro" id="IPR000843">
    <property type="entry name" value="HTH_LacI"/>
</dbReference>
<dbReference type="InterPro" id="IPR010982">
    <property type="entry name" value="Lambda_DNA-bd_dom_sf"/>
</dbReference>
<keyword evidence="2" id="KW-0238">DNA-binding</keyword>
<sequence length="686" mass="78888">MSNATISDIAKKAQVSIGTVSNVLNKRGNVRIETIRKVEETAKQLNYVRNTNALSIRQKDSTIVALVIPRLNEQTSALYSNIYHELILKNLTLKLYETNSNAQEERECYRQINQQNCRGIFVINPIASTKDLKSWLDDSSNLVVLTPRSKTLKIDLSQITKKIDDKKSVVVRDEMSFGFYKYFKNLKTISNNMRTIYQELESGNNEFIIVFSDKLANRIETMLETSHNNTTKIILLTSKNIVSFQRNQTKTIFHYSANKIALEFVDSLEQKESNALNIYQVDYTLFTTPEQKSELNLLMLETPFSKILGGLLADFTNKYQVKINLFTEKFDKIREILSSNNLKKYDLIRLDISDFNWYGKQIFQPLDQFTELDPIISKMNNWNKYIYIDKIPYSIPLDPSVQMMLFQKDIFNNAILQKQFAEKFSKELLPPSTYQELIDFAEFLDGLDLPEKENYYPISLIESTSTLIASEFLPYYYSLGGKIEYDAGIFSFSSEIFIKTYNMYQSLRTRSKIESKSWWDSETDAFNNRQTALVVGFTNHLNNIDKENYGIAPIPGNTPALGGGVFGINKSSSHKSTAILFLQWLYQYQIQHEIALMGGDVPATDLFFEREIYEQFPFLSSSIDLYNTGIRKTKVSSDKPINTLLFEKLLGEQIHNGITSNLDATSVLININNSLIQHSSNLIRTE</sequence>
<evidence type="ECO:0000256" key="3">
    <source>
        <dbReference type="ARBA" id="ARBA00023163"/>
    </source>
</evidence>
<dbReference type="EMBL" id="AZDZ01000003">
    <property type="protein sequence ID" value="KRK80442.1"/>
    <property type="molecule type" value="Genomic_DNA"/>
</dbReference>
<dbReference type="eggNOG" id="COG1609">
    <property type="taxonomic scope" value="Bacteria"/>
</dbReference>
<dbReference type="InterPro" id="IPR006059">
    <property type="entry name" value="SBP"/>
</dbReference>
<dbReference type="PROSITE" id="PS00356">
    <property type="entry name" value="HTH_LACI_1"/>
    <property type="match status" value="1"/>
</dbReference>
<dbReference type="AlphaFoldDB" id="A0A0R1KKB8"/>
<dbReference type="RefSeq" id="WP_025024505.1">
    <property type="nucleotide sequence ID" value="NZ_AZDZ01000003.1"/>
</dbReference>
<reference evidence="5 6" key="1">
    <citation type="journal article" date="2015" name="Genome Announc.">
        <title>Expanding the biotechnology potential of lactobacilli through comparative genomics of 213 strains and associated genera.</title>
        <authorList>
            <person name="Sun Z."/>
            <person name="Harris H.M."/>
            <person name="McCann A."/>
            <person name="Guo C."/>
            <person name="Argimon S."/>
            <person name="Zhang W."/>
            <person name="Yang X."/>
            <person name="Jeffery I.B."/>
            <person name="Cooney J.C."/>
            <person name="Kagawa T.F."/>
            <person name="Liu W."/>
            <person name="Song Y."/>
            <person name="Salvetti E."/>
            <person name="Wrobel A."/>
            <person name="Rasinkangas P."/>
            <person name="Parkhill J."/>
            <person name="Rea M.C."/>
            <person name="O'Sullivan O."/>
            <person name="Ritari J."/>
            <person name="Douillard F.P."/>
            <person name="Paul Ross R."/>
            <person name="Yang R."/>
            <person name="Briner A.E."/>
            <person name="Felis G.E."/>
            <person name="de Vos W.M."/>
            <person name="Barrangou R."/>
            <person name="Klaenhammer T.R."/>
            <person name="Caufield P.W."/>
            <person name="Cui Y."/>
            <person name="Zhang H."/>
            <person name="O'Toole P.W."/>
        </authorList>
    </citation>
    <scope>NUCLEOTIDE SEQUENCE [LARGE SCALE GENOMIC DNA]</scope>
    <source>
        <strain evidence="5 6">DSM 19682</strain>
    </source>
</reference>
<dbReference type="Proteomes" id="UP000051248">
    <property type="component" value="Unassembled WGS sequence"/>
</dbReference>
<protein>
    <recommendedName>
        <fullName evidence="4">HTH lacI-type domain-containing protein</fullName>
    </recommendedName>
</protein>
<evidence type="ECO:0000313" key="5">
    <source>
        <dbReference type="EMBL" id="KRK80442.1"/>
    </source>
</evidence>
<evidence type="ECO:0000256" key="1">
    <source>
        <dbReference type="ARBA" id="ARBA00023015"/>
    </source>
</evidence>
<dbReference type="PROSITE" id="PS50932">
    <property type="entry name" value="HTH_LACI_2"/>
    <property type="match status" value="1"/>
</dbReference>
<keyword evidence="1" id="KW-0805">Transcription regulation</keyword>
<feature type="domain" description="HTH lacI-type" evidence="4">
    <location>
        <begin position="4"/>
        <end position="58"/>
    </location>
</feature>
<dbReference type="SUPFAM" id="SSF47413">
    <property type="entry name" value="lambda repressor-like DNA-binding domains"/>
    <property type="match status" value="1"/>
</dbReference>
<dbReference type="Gene3D" id="3.40.190.10">
    <property type="entry name" value="Periplasmic binding protein-like II"/>
    <property type="match status" value="1"/>
</dbReference>
<gene>
    <name evidence="5" type="ORF">FD03_GL001863</name>
</gene>
<keyword evidence="6" id="KW-1185">Reference proteome</keyword>
<dbReference type="SUPFAM" id="SSF53850">
    <property type="entry name" value="Periplasmic binding protein-like II"/>
    <property type="match status" value="1"/>
</dbReference>
<dbReference type="OrthoDB" id="3180992at2"/>
<dbReference type="PANTHER" id="PTHR30146">
    <property type="entry name" value="LACI-RELATED TRANSCRIPTIONAL REPRESSOR"/>
    <property type="match status" value="1"/>
</dbReference>
<organism evidence="5 6">
    <name type="scientific">Companilactobacillus nodensis DSM 19682 = JCM 14932 = NBRC 107160</name>
    <dbReference type="NCBI Taxonomy" id="1423775"/>
    <lineage>
        <taxon>Bacteria</taxon>
        <taxon>Bacillati</taxon>
        <taxon>Bacillota</taxon>
        <taxon>Bacilli</taxon>
        <taxon>Lactobacillales</taxon>
        <taxon>Lactobacillaceae</taxon>
        <taxon>Companilactobacillus</taxon>
    </lineage>
</organism>
<evidence type="ECO:0000313" key="6">
    <source>
        <dbReference type="Proteomes" id="UP000051248"/>
    </source>
</evidence>
<proteinExistence type="predicted"/>
<dbReference type="GO" id="GO:0000976">
    <property type="term" value="F:transcription cis-regulatory region binding"/>
    <property type="evidence" value="ECO:0007669"/>
    <property type="project" value="TreeGrafter"/>
</dbReference>
<dbReference type="Pfam" id="PF13416">
    <property type="entry name" value="SBP_bac_8"/>
    <property type="match status" value="1"/>
</dbReference>
<evidence type="ECO:0000259" key="4">
    <source>
        <dbReference type="PROSITE" id="PS50932"/>
    </source>
</evidence>
<keyword evidence="3" id="KW-0804">Transcription</keyword>
<name>A0A0R1KKB8_9LACO</name>
<dbReference type="SMART" id="SM00354">
    <property type="entry name" value="HTH_LACI"/>
    <property type="match status" value="1"/>
</dbReference>
<dbReference type="CDD" id="cd01392">
    <property type="entry name" value="HTH_LacI"/>
    <property type="match status" value="1"/>
</dbReference>
<accession>A0A0R1KKB8</accession>
<dbReference type="GO" id="GO:0003700">
    <property type="term" value="F:DNA-binding transcription factor activity"/>
    <property type="evidence" value="ECO:0007669"/>
    <property type="project" value="TreeGrafter"/>
</dbReference>
<dbReference type="eggNOG" id="COG1653">
    <property type="taxonomic scope" value="Bacteria"/>
</dbReference>